<proteinExistence type="predicted"/>
<accession>A0A1Y0I808</accession>
<keyword evidence="2" id="KW-1185">Reference proteome</keyword>
<evidence type="ECO:0000313" key="2">
    <source>
        <dbReference type="Proteomes" id="UP000196027"/>
    </source>
</evidence>
<name>A0A1Y0I808_9GAMM</name>
<gene>
    <name evidence="1" type="ORF">OLMES_2582</name>
</gene>
<reference evidence="1 2" key="1">
    <citation type="submission" date="2017-05" db="EMBL/GenBank/DDBJ databases">
        <title>Genomic insights into alkan degradation activity of Oleiphilus messinensis.</title>
        <authorList>
            <person name="Kozyavkin S.A."/>
            <person name="Slesarev A.I."/>
            <person name="Golyshin P.N."/>
            <person name="Korzhenkov A."/>
            <person name="Golyshina O.N."/>
            <person name="Toshchakov S.V."/>
        </authorList>
    </citation>
    <scope>NUCLEOTIDE SEQUENCE [LARGE SCALE GENOMIC DNA]</scope>
    <source>
        <strain evidence="1 2">ME102</strain>
    </source>
</reference>
<protein>
    <submittedName>
        <fullName evidence="1">Uncharacterized protein</fullName>
    </submittedName>
</protein>
<organism evidence="1 2">
    <name type="scientific">Oleiphilus messinensis</name>
    <dbReference type="NCBI Taxonomy" id="141451"/>
    <lineage>
        <taxon>Bacteria</taxon>
        <taxon>Pseudomonadati</taxon>
        <taxon>Pseudomonadota</taxon>
        <taxon>Gammaproteobacteria</taxon>
        <taxon>Oceanospirillales</taxon>
        <taxon>Oleiphilaceae</taxon>
        <taxon>Oleiphilus</taxon>
    </lineage>
</organism>
<evidence type="ECO:0000313" key="1">
    <source>
        <dbReference type="EMBL" id="ARU56632.1"/>
    </source>
</evidence>
<sequence>MLLVPEQAYSGVRQTEDIDVILDIMTRSQYYSFCERLRAKGFKEDVSDEAIICRWIAPKTHGKVKVDVMPTSEEILGFTNRWYIEAINTAETIKLPMGIDINVVSAPYFLATKMEAFKSRGKGDYFCHDLEDILFVIENRDNLVIELFEASVELKDYLADEIGKLYSSPDFVNILPGLLTMESSEPTVKNTLSLISRLA</sequence>
<dbReference type="AlphaFoldDB" id="A0A1Y0I808"/>
<dbReference type="EMBL" id="CP021425">
    <property type="protein sequence ID" value="ARU56632.1"/>
    <property type="molecule type" value="Genomic_DNA"/>
</dbReference>
<dbReference type="KEGG" id="ome:OLMES_2582"/>
<dbReference type="Proteomes" id="UP000196027">
    <property type="component" value="Chromosome"/>
</dbReference>